<feature type="region of interest" description="Disordered" evidence="1">
    <location>
        <begin position="59"/>
        <end position="120"/>
    </location>
</feature>
<reference evidence="2" key="1">
    <citation type="journal article" date="2020" name="Stud. Mycol.">
        <title>101 Dothideomycetes genomes: a test case for predicting lifestyles and emergence of pathogens.</title>
        <authorList>
            <person name="Haridas S."/>
            <person name="Albert R."/>
            <person name="Binder M."/>
            <person name="Bloem J."/>
            <person name="Labutti K."/>
            <person name="Salamov A."/>
            <person name="Andreopoulos B."/>
            <person name="Baker S."/>
            <person name="Barry K."/>
            <person name="Bills G."/>
            <person name="Bluhm B."/>
            <person name="Cannon C."/>
            <person name="Castanera R."/>
            <person name="Culley D."/>
            <person name="Daum C."/>
            <person name="Ezra D."/>
            <person name="Gonzalez J."/>
            <person name="Henrissat B."/>
            <person name="Kuo A."/>
            <person name="Liang C."/>
            <person name="Lipzen A."/>
            <person name="Lutzoni F."/>
            <person name="Magnuson J."/>
            <person name="Mondo S."/>
            <person name="Nolan M."/>
            <person name="Ohm R."/>
            <person name="Pangilinan J."/>
            <person name="Park H.-J."/>
            <person name="Ramirez L."/>
            <person name="Alfaro M."/>
            <person name="Sun H."/>
            <person name="Tritt A."/>
            <person name="Yoshinaga Y."/>
            <person name="Zwiers L.-H."/>
            <person name="Turgeon B."/>
            <person name="Goodwin S."/>
            <person name="Spatafora J."/>
            <person name="Crous P."/>
            <person name="Grigoriev I."/>
        </authorList>
    </citation>
    <scope>NUCLEOTIDE SEQUENCE</scope>
    <source>
        <strain evidence="2">CBS 183.55</strain>
    </source>
</reference>
<keyword evidence="3" id="KW-1185">Reference proteome</keyword>
<gene>
    <name evidence="2" type="ORF">M421DRAFT_417532</name>
</gene>
<evidence type="ECO:0000313" key="2">
    <source>
        <dbReference type="EMBL" id="KAF1931777.1"/>
    </source>
</evidence>
<dbReference type="OrthoDB" id="3788144at2759"/>
<dbReference type="Proteomes" id="UP000800082">
    <property type="component" value="Unassembled WGS sequence"/>
</dbReference>
<sequence>MSDSSHWNDHELLVYILTAMEYSNLKPDYNNAPVPAGRTGSGCAQKIMRLKKALRNEMDAIKNGSPVSNVKVRGSAAKSKGKRGADDVEEEQPLKKRGRGHPKKAAEPELLVKQEAAPEI</sequence>
<organism evidence="2 3">
    <name type="scientific">Didymella exigua CBS 183.55</name>
    <dbReference type="NCBI Taxonomy" id="1150837"/>
    <lineage>
        <taxon>Eukaryota</taxon>
        <taxon>Fungi</taxon>
        <taxon>Dikarya</taxon>
        <taxon>Ascomycota</taxon>
        <taxon>Pezizomycotina</taxon>
        <taxon>Dothideomycetes</taxon>
        <taxon>Pleosporomycetidae</taxon>
        <taxon>Pleosporales</taxon>
        <taxon>Pleosporineae</taxon>
        <taxon>Didymellaceae</taxon>
        <taxon>Didymella</taxon>
    </lineage>
</organism>
<evidence type="ECO:0000256" key="1">
    <source>
        <dbReference type="SAM" id="MobiDB-lite"/>
    </source>
</evidence>
<name>A0A6A5S2K9_9PLEO</name>
<dbReference type="GeneID" id="54349170"/>
<dbReference type="RefSeq" id="XP_033452025.1">
    <property type="nucleotide sequence ID" value="XM_033591502.1"/>
</dbReference>
<evidence type="ECO:0000313" key="3">
    <source>
        <dbReference type="Proteomes" id="UP000800082"/>
    </source>
</evidence>
<accession>A0A6A5S2K9</accession>
<proteinExistence type="predicted"/>
<protein>
    <submittedName>
        <fullName evidence="2">Uncharacterized protein</fullName>
    </submittedName>
</protein>
<dbReference type="AlphaFoldDB" id="A0A6A5S2K9"/>
<dbReference type="EMBL" id="ML978960">
    <property type="protein sequence ID" value="KAF1931777.1"/>
    <property type="molecule type" value="Genomic_DNA"/>
</dbReference>